<evidence type="ECO:0000313" key="2">
    <source>
        <dbReference type="EMBL" id="CBY08632.1"/>
    </source>
</evidence>
<dbReference type="Proteomes" id="UP000001307">
    <property type="component" value="Unassembled WGS sequence"/>
</dbReference>
<evidence type="ECO:0000256" key="1">
    <source>
        <dbReference type="SAM" id="Phobius"/>
    </source>
</evidence>
<dbReference type="Gene3D" id="1.20.1250.20">
    <property type="entry name" value="MFS general substrate transporter like domains"/>
    <property type="match status" value="1"/>
</dbReference>
<feature type="transmembrane region" description="Helical" evidence="1">
    <location>
        <begin position="32"/>
        <end position="52"/>
    </location>
</feature>
<accession>E4XAB6</accession>
<dbReference type="SUPFAM" id="SSF103473">
    <property type="entry name" value="MFS general substrate transporter"/>
    <property type="match status" value="1"/>
</dbReference>
<sequence>MSSESERTALNPIKEDSAEEKQIKKTMAWSNLLLLFTFPLEGVIFFGTIMGWPNMVEVLKQLHVYEDLCDLSSNQTEIVNGIVNCNQRDVIFSTAGTIGGFSMNVMTLVFGLIVDKKGLFLSRSLITITVSIGLICLMFTPDANWLMFPGVFLHSAGGYAFVLTNATMATLFPKFAAIVLVLGQCFFQIGSSYFRVLSIIFESGVPYKWIIGANLLLTIPVWMRTLFLFPVKRFELGMNVLDASFLGKRFKKSAKIENVEIQNTEDAEKEEIKKDSAWVFFKDVNFVVMIIWIVFANLNVLFCTFTWNAYTREVAGNNYQKHVDSFGNFAWTASIFAISVGLCSDGLTKVYSSKPAAFGKILGVFIFVILNLIIGVIFGALQLAFDESLILPIIFIYNIYRAWAYSLVAVFIKFIFPVKFFGSLLGAQRCALGITSLAMLGLPEIPKSFGEDGFRGIFYFFIAGQIAMIVFPVILGRKLKIMKKET</sequence>
<feature type="transmembrane region" description="Helical" evidence="1">
    <location>
        <begin position="146"/>
        <end position="164"/>
    </location>
</feature>
<name>E4XAB6_OIKDI</name>
<dbReference type="EMBL" id="FN653032">
    <property type="protein sequence ID" value="CBY08632.1"/>
    <property type="molecule type" value="Genomic_DNA"/>
</dbReference>
<gene>
    <name evidence="2" type="ORF">GSOID_T00005215001</name>
</gene>
<organism evidence="2">
    <name type="scientific">Oikopleura dioica</name>
    <name type="common">Tunicate</name>
    <dbReference type="NCBI Taxonomy" id="34765"/>
    <lineage>
        <taxon>Eukaryota</taxon>
        <taxon>Metazoa</taxon>
        <taxon>Chordata</taxon>
        <taxon>Tunicata</taxon>
        <taxon>Appendicularia</taxon>
        <taxon>Copelata</taxon>
        <taxon>Oikopleuridae</taxon>
        <taxon>Oikopleura</taxon>
    </lineage>
</organism>
<dbReference type="InParanoid" id="E4XAB6"/>
<dbReference type="InterPro" id="IPR027197">
    <property type="entry name" value="SLC43A3"/>
</dbReference>
<dbReference type="InterPro" id="IPR036259">
    <property type="entry name" value="MFS_trans_sf"/>
</dbReference>
<feature type="transmembrane region" description="Helical" evidence="1">
    <location>
        <begin position="120"/>
        <end position="140"/>
    </location>
</feature>
<feature type="transmembrane region" description="Helical" evidence="1">
    <location>
        <begin position="389"/>
        <end position="412"/>
    </location>
</feature>
<feature type="transmembrane region" description="Helical" evidence="1">
    <location>
        <begin position="90"/>
        <end position="113"/>
    </location>
</feature>
<keyword evidence="1" id="KW-0472">Membrane</keyword>
<evidence type="ECO:0008006" key="4">
    <source>
        <dbReference type="Google" id="ProtNLM"/>
    </source>
</evidence>
<feature type="transmembrane region" description="Helical" evidence="1">
    <location>
        <begin position="209"/>
        <end position="229"/>
    </location>
</feature>
<dbReference type="PANTHER" id="PTHR20765:SF1">
    <property type="entry name" value="EQUILIBRATIVE NUCLEOBASE TRANSPORTER 1"/>
    <property type="match status" value="1"/>
</dbReference>
<feature type="transmembrane region" description="Helical" evidence="1">
    <location>
        <begin position="360"/>
        <end position="383"/>
    </location>
</feature>
<dbReference type="AlphaFoldDB" id="E4XAB6"/>
<dbReference type="PANTHER" id="PTHR20765">
    <property type="entry name" value="SOLUTE CARRIER FAMILY 43 MEMBER 3-RELATED"/>
    <property type="match status" value="1"/>
</dbReference>
<protein>
    <recommendedName>
        <fullName evidence="4">Major facilitator superfamily (MFS) profile domain-containing protein</fullName>
    </recommendedName>
</protein>
<feature type="transmembrane region" description="Helical" evidence="1">
    <location>
        <begin position="329"/>
        <end position="348"/>
    </location>
</feature>
<keyword evidence="3" id="KW-1185">Reference proteome</keyword>
<feature type="transmembrane region" description="Helical" evidence="1">
    <location>
        <begin position="171"/>
        <end position="189"/>
    </location>
</feature>
<proteinExistence type="predicted"/>
<evidence type="ECO:0000313" key="3">
    <source>
        <dbReference type="Proteomes" id="UP000001307"/>
    </source>
</evidence>
<feature type="transmembrane region" description="Helical" evidence="1">
    <location>
        <begin position="284"/>
        <end position="309"/>
    </location>
</feature>
<dbReference type="OrthoDB" id="330047at2759"/>
<feature type="transmembrane region" description="Helical" evidence="1">
    <location>
        <begin position="424"/>
        <end position="445"/>
    </location>
</feature>
<reference evidence="2" key="1">
    <citation type="journal article" date="2010" name="Science">
        <title>Plasticity of animal genome architecture unmasked by rapid evolution of a pelagic tunicate.</title>
        <authorList>
            <person name="Denoeud F."/>
            <person name="Henriet S."/>
            <person name="Mungpakdee S."/>
            <person name="Aury J.M."/>
            <person name="Da Silva C."/>
            <person name="Brinkmann H."/>
            <person name="Mikhaleva J."/>
            <person name="Olsen L.C."/>
            <person name="Jubin C."/>
            <person name="Canestro C."/>
            <person name="Bouquet J.M."/>
            <person name="Danks G."/>
            <person name="Poulain J."/>
            <person name="Campsteijn C."/>
            <person name="Adamski M."/>
            <person name="Cross I."/>
            <person name="Yadetie F."/>
            <person name="Muffato M."/>
            <person name="Louis A."/>
            <person name="Butcher S."/>
            <person name="Tsagkogeorga G."/>
            <person name="Konrad A."/>
            <person name="Singh S."/>
            <person name="Jensen M.F."/>
            <person name="Cong E.H."/>
            <person name="Eikeseth-Otteraa H."/>
            <person name="Noel B."/>
            <person name="Anthouard V."/>
            <person name="Porcel B.M."/>
            <person name="Kachouri-Lafond R."/>
            <person name="Nishino A."/>
            <person name="Ugolini M."/>
            <person name="Chourrout P."/>
            <person name="Nishida H."/>
            <person name="Aasland R."/>
            <person name="Huzurbazar S."/>
            <person name="Westhof E."/>
            <person name="Delsuc F."/>
            <person name="Lehrach H."/>
            <person name="Reinhardt R."/>
            <person name="Weissenbach J."/>
            <person name="Roy S.W."/>
            <person name="Artiguenave F."/>
            <person name="Postlethwait J.H."/>
            <person name="Manak J.R."/>
            <person name="Thompson E.M."/>
            <person name="Jaillon O."/>
            <person name="Du Pasquier L."/>
            <person name="Boudinot P."/>
            <person name="Liberles D.A."/>
            <person name="Volff J.N."/>
            <person name="Philippe H."/>
            <person name="Lenhard B."/>
            <person name="Roest Crollius H."/>
            <person name="Wincker P."/>
            <person name="Chourrout D."/>
        </authorList>
    </citation>
    <scope>NUCLEOTIDE SEQUENCE [LARGE SCALE GENOMIC DNA]</scope>
</reference>
<keyword evidence="1" id="KW-1133">Transmembrane helix</keyword>
<keyword evidence="1" id="KW-0812">Transmembrane</keyword>
<feature type="transmembrane region" description="Helical" evidence="1">
    <location>
        <begin position="457"/>
        <end position="475"/>
    </location>
</feature>